<keyword evidence="1" id="KW-0472">Membrane</keyword>
<evidence type="ECO:0000256" key="1">
    <source>
        <dbReference type="SAM" id="Phobius"/>
    </source>
</evidence>
<gene>
    <name evidence="2" type="ORF">FHR19_003505</name>
</gene>
<proteinExistence type="predicted"/>
<feature type="transmembrane region" description="Helical" evidence="1">
    <location>
        <begin position="52"/>
        <end position="69"/>
    </location>
</feature>
<evidence type="ECO:0000313" key="3">
    <source>
        <dbReference type="Proteomes" id="UP000557739"/>
    </source>
</evidence>
<dbReference type="Proteomes" id="UP000557739">
    <property type="component" value="Unassembled WGS sequence"/>
</dbReference>
<keyword evidence="1" id="KW-0812">Transmembrane</keyword>
<comment type="caution">
    <text evidence="2">The sequence shown here is derived from an EMBL/GenBank/DDBJ whole genome shotgun (WGS) entry which is preliminary data.</text>
</comment>
<feature type="transmembrane region" description="Helical" evidence="1">
    <location>
        <begin position="29"/>
        <end position="46"/>
    </location>
</feature>
<dbReference type="RefSeq" id="WP_184031150.1">
    <property type="nucleotide sequence ID" value="NZ_JACIJJ010000008.1"/>
</dbReference>
<keyword evidence="1" id="KW-1133">Transmembrane helix</keyword>
<evidence type="ECO:0000313" key="2">
    <source>
        <dbReference type="EMBL" id="MBB5700123.1"/>
    </source>
</evidence>
<protein>
    <submittedName>
        <fullName evidence="2">Uncharacterized protein</fullName>
    </submittedName>
</protein>
<dbReference type="InterPro" id="IPR036259">
    <property type="entry name" value="MFS_trans_sf"/>
</dbReference>
<dbReference type="SUPFAM" id="SSF103473">
    <property type="entry name" value="MFS general substrate transporter"/>
    <property type="match status" value="1"/>
</dbReference>
<sequence length="170" mass="19425">MLSAMRRRRRSRRIYALSHNPTRDRVSPTFFFAALGIISLLAIWRGGGPERWVALILLFTAVADLAFVLTAGQLVTRDIRILVLDCALAIAITIIALHAERYWPMLIAAFLIVGAELQIGVWLAPVHEQQVFKVAHAASAYPVLFTLLVGTLRHWWRTRKRPERDWTVFR</sequence>
<name>A0A7W9EJE0_9SPHN</name>
<keyword evidence="3" id="KW-1185">Reference proteome</keyword>
<accession>A0A7W9EJE0</accession>
<dbReference type="EMBL" id="JACIJJ010000008">
    <property type="protein sequence ID" value="MBB5700123.1"/>
    <property type="molecule type" value="Genomic_DNA"/>
</dbReference>
<organism evidence="2 3">
    <name type="scientific">Sphingomonas yantingensis</name>
    <dbReference type="NCBI Taxonomy" id="1241761"/>
    <lineage>
        <taxon>Bacteria</taxon>
        <taxon>Pseudomonadati</taxon>
        <taxon>Pseudomonadota</taxon>
        <taxon>Alphaproteobacteria</taxon>
        <taxon>Sphingomonadales</taxon>
        <taxon>Sphingomonadaceae</taxon>
        <taxon>Sphingomonas</taxon>
    </lineage>
</organism>
<feature type="transmembrane region" description="Helical" evidence="1">
    <location>
        <begin position="138"/>
        <end position="156"/>
    </location>
</feature>
<reference evidence="2 3" key="1">
    <citation type="submission" date="2020-08" db="EMBL/GenBank/DDBJ databases">
        <title>Genomic Encyclopedia of Type Strains, Phase IV (KMG-IV): sequencing the most valuable type-strain genomes for metagenomic binning, comparative biology and taxonomic classification.</title>
        <authorList>
            <person name="Goeker M."/>
        </authorList>
    </citation>
    <scope>NUCLEOTIDE SEQUENCE [LARGE SCALE GENOMIC DNA]</scope>
    <source>
        <strain evidence="2 3">DSM 27244</strain>
    </source>
</reference>
<feature type="transmembrane region" description="Helical" evidence="1">
    <location>
        <begin position="105"/>
        <end position="126"/>
    </location>
</feature>
<dbReference type="AlphaFoldDB" id="A0A7W9EJE0"/>